<dbReference type="GO" id="GO:0038023">
    <property type="term" value="F:signaling receptor activity"/>
    <property type="evidence" value="ECO:0007669"/>
    <property type="project" value="TreeGrafter"/>
</dbReference>
<gene>
    <name evidence="8" type="ORF">TSTA_110310</name>
</gene>
<dbReference type="GeneID" id="8107263"/>
<evidence type="ECO:0000256" key="7">
    <source>
        <dbReference type="SAM" id="Phobius"/>
    </source>
</evidence>
<dbReference type="EMBL" id="EQ962661">
    <property type="protein sequence ID" value="EED11851.1"/>
    <property type="molecule type" value="Genomic_DNA"/>
</dbReference>
<comment type="subcellular location">
    <subcellularLocation>
        <location evidence="1">Membrane</location>
        <topology evidence="1">Multi-pass membrane protein</topology>
    </subcellularLocation>
</comment>
<dbReference type="PhylomeDB" id="B8MUH9"/>
<dbReference type="eggNOG" id="KOG0748">
    <property type="taxonomic scope" value="Eukaryota"/>
</dbReference>
<feature type="transmembrane region" description="Helical" evidence="7">
    <location>
        <begin position="131"/>
        <end position="154"/>
    </location>
</feature>
<dbReference type="PANTHER" id="PTHR20855:SF52">
    <property type="entry name" value="ADIPONECTIN RECEPTOR PROTEIN"/>
    <property type="match status" value="1"/>
</dbReference>
<dbReference type="InterPro" id="IPR004254">
    <property type="entry name" value="AdipoR/HlyIII-related"/>
</dbReference>
<evidence type="ECO:0000256" key="2">
    <source>
        <dbReference type="ARBA" id="ARBA00007018"/>
    </source>
</evidence>
<feature type="transmembrane region" description="Helical" evidence="7">
    <location>
        <begin position="198"/>
        <end position="215"/>
    </location>
</feature>
<dbReference type="InParanoid" id="B8MUH9"/>
<feature type="transmembrane region" description="Helical" evidence="7">
    <location>
        <begin position="57"/>
        <end position="79"/>
    </location>
</feature>
<dbReference type="RefSeq" id="XP_002488607.1">
    <property type="nucleotide sequence ID" value="XM_002488562.1"/>
</dbReference>
<dbReference type="GO" id="GO:0016020">
    <property type="term" value="C:membrane"/>
    <property type="evidence" value="ECO:0007669"/>
    <property type="project" value="UniProtKB-SubCell"/>
</dbReference>
<dbReference type="OMA" id="MLQYSGM"/>
<feature type="binding site" evidence="6">
    <location>
        <position position="237"/>
    </location>
    <ligand>
        <name>Zn(2+)</name>
        <dbReference type="ChEBI" id="CHEBI:29105"/>
    </ligand>
</feature>
<keyword evidence="8" id="KW-0675">Receptor</keyword>
<dbReference type="Proteomes" id="UP000001745">
    <property type="component" value="Unassembled WGS sequence"/>
</dbReference>
<proteinExistence type="inferred from homology"/>
<evidence type="ECO:0000256" key="4">
    <source>
        <dbReference type="ARBA" id="ARBA00022989"/>
    </source>
</evidence>
<evidence type="ECO:0000256" key="3">
    <source>
        <dbReference type="ARBA" id="ARBA00022692"/>
    </source>
</evidence>
<keyword evidence="9" id="KW-1185">Reference proteome</keyword>
<keyword evidence="3 7" id="KW-0812">Transmembrane</keyword>
<evidence type="ECO:0000256" key="6">
    <source>
        <dbReference type="PIRSR" id="PIRSR604254-1"/>
    </source>
</evidence>
<feature type="binding site" evidence="6">
    <location>
        <position position="233"/>
    </location>
    <ligand>
        <name>Zn(2+)</name>
        <dbReference type="ChEBI" id="CHEBI:29105"/>
    </ligand>
</feature>
<reference evidence="9" key="1">
    <citation type="journal article" date="2015" name="Genome Announc.">
        <title>Genome sequence of the AIDS-associated pathogen Penicillium marneffei (ATCC18224) and its near taxonomic relative Talaromyces stipitatus (ATCC10500).</title>
        <authorList>
            <person name="Nierman W.C."/>
            <person name="Fedorova-Abrams N.D."/>
            <person name="Andrianopoulos A."/>
        </authorList>
    </citation>
    <scope>NUCLEOTIDE SEQUENCE [LARGE SCALE GENOMIC DNA]</scope>
    <source>
        <strain evidence="9">ATCC 10500 / CBS 375.48 / QM 6759 / NRRL 1006</strain>
    </source>
</reference>
<dbReference type="GO" id="GO:0006882">
    <property type="term" value="P:intracellular zinc ion homeostasis"/>
    <property type="evidence" value="ECO:0007669"/>
    <property type="project" value="TreeGrafter"/>
</dbReference>
<accession>B8MUH9</accession>
<protein>
    <submittedName>
        <fullName evidence="8">Adiponectin receptor, putative</fullName>
    </submittedName>
</protein>
<comment type="similarity">
    <text evidence="2">Belongs to the ADIPOR family.</text>
</comment>
<evidence type="ECO:0000256" key="5">
    <source>
        <dbReference type="ARBA" id="ARBA00023136"/>
    </source>
</evidence>
<dbReference type="OrthoDB" id="529367at2759"/>
<sequence>MSTTSQPKTEERTVTWQKISEWQFDNQYILRGYRLPKADYLEILFSLTFLHNESCNVYTHLIGALLLPLVAATLLRYLAEPQFVNVSSMDYSMFGIYLGCAEICLVLSTLYHLMQPHSHQVEQFWHGMDLLGVVIVTVLTTGTVTSVLISNPLFKMPGWRKVKAGTFVIFGSSSFIPLLHGVQRYGLEYMLQYLGMKWYLLELTFYGIGVSVYAFRFPERLAPGKFDIWGSSHQIFHVAILCAMYTHQAALL</sequence>
<dbReference type="HOGENOM" id="CLU_023075_2_2_1"/>
<feature type="transmembrane region" description="Helical" evidence="7">
    <location>
        <begin position="166"/>
        <end position="186"/>
    </location>
</feature>
<keyword evidence="6" id="KW-0862">Zinc</keyword>
<keyword evidence="5 7" id="KW-0472">Membrane</keyword>
<dbReference type="VEuPathDB" id="FungiDB:TSTA_110310"/>
<dbReference type="Pfam" id="PF03006">
    <property type="entry name" value="HlyIII"/>
    <property type="match status" value="1"/>
</dbReference>
<dbReference type="AlphaFoldDB" id="B8MUH9"/>
<feature type="binding site" evidence="6">
    <location>
        <position position="112"/>
    </location>
    <ligand>
        <name>Zn(2+)</name>
        <dbReference type="ChEBI" id="CHEBI:29105"/>
    </ligand>
</feature>
<dbReference type="PANTHER" id="PTHR20855">
    <property type="entry name" value="ADIPOR/PROGESTIN RECEPTOR-RELATED"/>
    <property type="match status" value="1"/>
</dbReference>
<dbReference type="GO" id="GO:0046872">
    <property type="term" value="F:metal ion binding"/>
    <property type="evidence" value="ECO:0007669"/>
    <property type="project" value="UniProtKB-KW"/>
</dbReference>
<keyword evidence="4 7" id="KW-1133">Transmembrane helix</keyword>
<organism evidence="8 9">
    <name type="scientific">Talaromyces stipitatus (strain ATCC 10500 / CBS 375.48 / QM 6759 / NRRL 1006)</name>
    <name type="common">Penicillium stipitatum</name>
    <dbReference type="NCBI Taxonomy" id="441959"/>
    <lineage>
        <taxon>Eukaryota</taxon>
        <taxon>Fungi</taxon>
        <taxon>Dikarya</taxon>
        <taxon>Ascomycota</taxon>
        <taxon>Pezizomycotina</taxon>
        <taxon>Eurotiomycetes</taxon>
        <taxon>Eurotiomycetidae</taxon>
        <taxon>Eurotiales</taxon>
        <taxon>Trichocomaceae</taxon>
        <taxon>Talaromyces</taxon>
        <taxon>Talaromyces sect. Talaromyces</taxon>
    </lineage>
</organism>
<keyword evidence="6" id="KW-0479">Metal-binding</keyword>
<dbReference type="STRING" id="441959.B8MUH9"/>
<evidence type="ECO:0000313" key="9">
    <source>
        <dbReference type="Proteomes" id="UP000001745"/>
    </source>
</evidence>
<name>B8MUH9_TALSN</name>
<evidence type="ECO:0000313" key="8">
    <source>
        <dbReference type="EMBL" id="EED11851.1"/>
    </source>
</evidence>
<feature type="transmembrane region" description="Helical" evidence="7">
    <location>
        <begin position="91"/>
        <end position="111"/>
    </location>
</feature>
<evidence type="ECO:0000256" key="1">
    <source>
        <dbReference type="ARBA" id="ARBA00004141"/>
    </source>
</evidence>